<dbReference type="InterPro" id="IPR007269">
    <property type="entry name" value="ICMT_MeTrfase"/>
</dbReference>
<dbReference type="InterPro" id="IPR025770">
    <property type="entry name" value="PPMT_MeTrfase"/>
</dbReference>
<comment type="similarity">
    <text evidence="2 10">Belongs to the class VI-like SAM-binding methyltransferase superfamily. Isoprenylcysteine carboxyl methyltransferase family.</text>
</comment>
<evidence type="ECO:0000256" key="6">
    <source>
        <dbReference type="ARBA" id="ARBA00022691"/>
    </source>
</evidence>
<evidence type="ECO:0000256" key="3">
    <source>
        <dbReference type="ARBA" id="ARBA00012151"/>
    </source>
</evidence>
<feature type="region of interest" description="Disordered" evidence="11">
    <location>
        <begin position="1"/>
        <end position="39"/>
    </location>
</feature>
<evidence type="ECO:0000256" key="7">
    <source>
        <dbReference type="ARBA" id="ARBA00022692"/>
    </source>
</evidence>
<keyword evidence="8 10" id="KW-1133">Transmembrane helix</keyword>
<evidence type="ECO:0000256" key="8">
    <source>
        <dbReference type="ARBA" id="ARBA00022989"/>
    </source>
</evidence>
<sequence length="298" mass="33603">MAHRSASSYASKRDENSSAPSPSAEESPALTIIAPPDHDEDGFDWENDKDDLTIHPDTRAVPFDASLLPRGSRSLSSIGLQSFWLGFSLSLCLLTSAFLAMRENTFWRFPAFFACLSLFHFLEYYTTARYNLPATRASSFLLFNNGTAYNIAHSLAASEIVISYFLPSYQSWLVYPPWTVGFGATLIVVGQTVRSVAMAQAGTNFNHTPVRTRAADHELVTKGMYAYFRHPSYFGFFWWALGTQILVGNKLCLAGYAAALWKFFHDRIIAEEKSLVRFFGKDYEAFRERTRTGIPFVR</sequence>
<dbReference type="GO" id="GO:0004671">
    <property type="term" value="F:protein C-terminal S-isoprenylcysteine carboxyl O-methyltransferase activity"/>
    <property type="evidence" value="ECO:0007669"/>
    <property type="project" value="UniProtKB-EC"/>
</dbReference>
<reference evidence="12 13" key="1">
    <citation type="submission" date="2023-11" db="EMBL/GenBank/DDBJ databases">
        <title>An acidophilic fungus is an integral part of prey digestion in a carnivorous sundew plant.</title>
        <authorList>
            <person name="Tsai I.J."/>
        </authorList>
    </citation>
    <scope>NUCLEOTIDE SEQUENCE [LARGE SCALE GENOMIC DNA]</scope>
    <source>
        <strain evidence="12">169a</strain>
    </source>
</reference>
<keyword evidence="5" id="KW-0808">Transferase</keyword>
<accession>A0AAQ3RBR1</accession>
<comment type="catalytic activity">
    <reaction evidence="10">
        <text>[protein]-C-terminal S-[(2E,6E)-farnesyl]-L-cysteine + S-adenosyl-L-methionine = [protein]-C-terminal S-[(2E,6E)-farnesyl]-L-cysteine methyl ester + S-adenosyl-L-homocysteine</text>
        <dbReference type="Rhea" id="RHEA:21672"/>
        <dbReference type="Rhea" id="RHEA-COMP:12125"/>
        <dbReference type="Rhea" id="RHEA-COMP:12126"/>
        <dbReference type="ChEBI" id="CHEBI:57856"/>
        <dbReference type="ChEBI" id="CHEBI:59789"/>
        <dbReference type="ChEBI" id="CHEBI:90510"/>
        <dbReference type="ChEBI" id="CHEBI:90511"/>
        <dbReference type="EC" id="2.1.1.100"/>
    </reaction>
</comment>
<evidence type="ECO:0000256" key="11">
    <source>
        <dbReference type="SAM" id="MobiDB-lite"/>
    </source>
</evidence>
<name>A0AAQ3RBR1_9PEZI</name>
<feature type="transmembrane region" description="Helical" evidence="10">
    <location>
        <begin position="107"/>
        <end position="126"/>
    </location>
</feature>
<dbReference type="GO" id="GO:0005789">
    <property type="term" value="C:endoplasmic reticulum membrane"/>
    <property type="evidence" value="ECO:0007669"/>
    <property type="project" value="UniProtKB-SubCell"/>
</dbReference>
<feature type="transmembrane region" description="Helical" evidence="10">
    <location>
        <begin position="147"/>
        <end position="166"/>
    </location>
</feature>
<dbReference type="Pfam" id="PF04140">
    <property type="entry name" value="ICMT"/>
    <property type="match status" value="1"/>
</dbReference>
<dbReference type="EC" id="2.1.1.100" evidence="3 10"/>
<feature type="transmembrane region" description="Helical" evidence="10">
    <location>
        <begin position="172"/>
        <end position="190"/>
    </location>
</feature>
<evidence type="ECO:0000256" key="1">
    <source>
        <dbReference type="ARBA" id="ARBA00004141"/>
    </source>
</evidence>
<comment type="subcellular location">
    <subcellularLocation>
        <location evidence="10">Endoplasmic reticulum membrane</location>
        <topology evidence="10">Multi-pass membrane protein</topology>
    </subcellularLocation>
    <subcellularLocation>
        <location evidence="1">Membrane</location>
        <topology evidence="1">Multi-pass membrane protein</topology>
    </subcellularLocation>
</comment>
<dbReference type="PANTHER" id="PTHR12714">
    <property type="entry name" value="PROTEIN-S ISOPRENYLCYSTEINE O-METHYLTRANSFERASE"/>
    <property type="match status" value="1"/>
</dbReference>
<proteinExistence type="inferred from homology"/>
<evidence type="ECO:0000256" key="2">
    <source>
        <dbReference type="ARBA" id="ARBA00009140"/>
    </source>
</evidence>
<evidence type="ECO:0000256" key="9">
    <source>
        <dbReference type="ARBA" id="ARBA00023136"/>
    </source>
</evidence>
<keyword evidence="13" id="KW-1185">Reference proteome</keyword>
<evidence type="ECO:0000313" key="12">
    <source>
        <dbReference type="EMBL" id="WPH02865.1"/>
    </source>
</evidence>
<organism evidence="12 13">
    <name type="scientific">Acrodontium crateriforme</name>
    <dbReference type="NCBI Taxonomy" id="150365"/>
    <lineage>
        <taxon>Eukaryota</taxon>
        <taxon>Fungi</taxon>
        <taxon>Dikarya</taxon>
        <taxon>Ascomycota</taxon>
        <taxon>Pezizomycotina</taxon>
        <taxon>Dothideomycetes</taxon>
        <taxon>Dothideomycetidae</taxon>
        <taxon>Mycosphaerellales</taxon>
        <taxon>Teratosphaeriaceae</taxon>
        <taxon>Acrodontium</taxon>
    </lineage>
</organism>
<dbReference type="GO" id="GO:0032259">
    <property type="term" value="P:methylation"/>
    <property type="evidence" value="ECO:0007669"/>
    <property type="project" value="UniProtKB-KW"/>
</dbReference>
<protein>
    <recommendedName>
        <fullName evidence="3 10">Protein-S-isoprenylcysteine O-methyltransferase</fullName>
        <ecNumber evidence="3 10">2.1.1.100</ecNumber>
    </recommendedName>
</protein>
<feature type="compositionally biased region" description="Polar residues" evidence="11">
    <location>
        <begin position="1"/>
        <end position="10"/>
    </location>
</feature>
<keyword evidence="4 10" id="KW-0489">Methyltransferase</keyword>
<keyword evidence="6 10" id="KW-0949">S-adenosyl-L-methionine</keyword>
<feature type="transmembrane region" description="Helical" evidence="10">
    <location>
        <begin position="83"/>
        <end position="101"/>
    </location>
</feature>
<feature type="compositionally biased region" description="Low complexity" evidence="11">
    <location>
        <begin position="17"/>
        <end position="29"/>
    </location>
</feature>
<keyword evidence="7 10" id="KW-0812">Transmembrane</keyword>
<evidence type="ECO:0000313" key="13">
    <source>
        <dbReference type="Proteomes" id="UP001303373"/>
    </source>
</evidence>
<dbReference type="EMBL" id="CP138588">
    <property type="protein sequence ID" value="WPH02865.1"/>
    <property type="molecule type" value="Genomic_DNA"/>
</dbReference>
<evidence type="ECO:0000256" key="5">
    <source>
        <dbReference type="ARBA" id="ARBA00022679"/>
    </source>
</evidence>
<keyword evidence="10" id="KW-0256">Endoplasmic reticulum</keyword>
<dbReference type="Gene3D" id="1.20.120.1630">
    <property type="match status" value="1"/>
</dbReference>
<evidence type="ECO:0000256" key="10">
    <source>
        <dbReference type="RuleBase" id="RU362022"/>
    </source>
</evidence>
<keyword evidence="9 10" id="KW-0472">Membrane</keyword>
<dbReference type="PROSITE" id="PS51564">
    <property type="entry name" value="SAM_ICMT"/>
    <property type="match status" value="1"/>
</dbReference>
<dbReference type="PANTHER" id="PTHR12714:SF9">
    <property type="entry name" value="PROTEIN-S-ISOPRENYLCYSTEINE O-METHYLTRANSFERASE"/>
    <property type="match status" value="1"/>
</dbReference>
<gene>
    <name evidence="12" type="ORF">R9X50_00573300</name>
</gene>
<dbReference type="Proteomes" id="UP001303373">
    <property type="component" value="Chromosome 9"/>
</dbReference>
<dbReference type="AlphaFoldDB" id="A0AAQ3RBR1"/>
<evidence type="ECO:0000256" key="4">
    <source>
        <dbReference type="ARBA" id="ARBA00022603"/>
    </source>
</evidence>